<evidence type="ECO:0000313" key="3">
    <source>
        <dbReference type="EMBL" id="KAJ7761253.1"/>
    </source>
</evidence>
<evidence type="ECO:0000313" key="4">
    <source>
        <dbReference type="Proteomes" id="UP001215280"/>
    </source>
</evidence>
<feature type="transmembrane region" description="Helical" evidence="1">
    <location>
        <begin position="183"/>
        <end position="207"/>
    </location>
</feature>
<comment type="caution">
    <text evidence="3">The sequence shown here is derived from an EMBL/GenBank/DDBJ whole genome shotgun (WGS) entry which is preliminary data.</text>
</comment>
<keyword evidence="1" id="KW-0812">Transmembrane</keyword>
<name>A0AAD7JCZ8_9AGAR</name>
<reference evidence="3" key="1">
    <citation type="submission" date="2023-03" db="EMBL/GenBank/DDBJ databases">
        <title>Massive genome expansion in bonnet fungi (Mycena s.s.) driven by repeated elements and novel gene families across ecological guilds.</title>
        <authorList>
            <consortium name="Lawrence Berkeley National Laboratory"/>
            <person name="Harder C.B."/>
            <person name="Miyauchi S."/>
            <person name="Viragh M."/>
            <person name="Kuo A."/>
            <person name="Thoen E."/>
            <person name="Andreopoulos B."/>
            <person name="Lu D."/>
            <person name="Skrede I."/>
            <person name="Drula E."/>
            <person name="Henrissat B."/>
            <person name="Morin E."/>
            <person name="Kohler A."/>
            <person name="Barry K."/>
            <person name="LaButti K."/>
            <person name="Morin E."/>
            <person name="Salamov A."/>
            <person name="Lipzen A."/>
            <person name="Mereny Z."/>
            <person name="Hegedus B."/>
            <person name="Baldrian P."/>
            <person name="Stursova M."/>
            <person name="Weitz H."/>
            <person name="Taylor A."/>
            <person name="Grigoriev I.V."/>
            <person name="Nagy L.G."/>
            <person name="Martin F."/>
            <person name="Kauserud H."/>
        </authorList>
    </citation>
    <scope>NUCLEOTIDE SEQUENCE</scope>
    <source>
        <strain evidence="3">CBHHK188m</strain>
    </source>
</reference>
<keyword evidence="1" id="KW-1133">Transmembrane helix</keyword>
<accession>A0AAD7JCZ8</accession>
<keyword evidence="1" id="KW-0472">Membrane</keyword>
<evidence type="ECO:0000256" key="1">
    <source>
        <dbReference type="SAM" id="Phobius"/>
    </source>
</evidence>
<keyword evidence="2" id="KW-0732">Signal</keyword>
<evidence type="ECO:0000256" key="2">
    <source>
        <dbReference type="SAM" id="SignalP"/>
    </source>
</evidence>
<feature type="signal peptide" evidence="2">
    <location>
        <begin position="1"/>
        <end position="17"/>
    </location>
</feature>
<organism evidence="3 4">
    <name type="scientific">Mycena maculata</name>
    <dbReference type="NCBI Taxonomy" id="230809"/>
    <lineage>
        <taxon>Eukaryota</taxon>
        <taxon>Fungi</taxon>
        <taxon>Dikarya</taxon>
        <taxon>Basidiomycota</taxon>
        <taxon>Agaricomycotina</taxon>
        <taxon>Agaricomycetes</taxon>
        <taxon>Agaricomycetidae</taxon>
        <taxon>Agaricales</taxon>
        <taxon>Marasmiineae</taxon>
        <taxon>Mycenaceae</taxon>
        <taxon>Mycena</taxon>
    </lineage>
</organism>
<sequence length="251" mass="26055">MFSAILLLFSASVLGNAFSTPLRRDTIVCLNFDNDNSPLISSGLSQDGQILSCIYDDQQLCTYEALDGGFDSGSSICPQSITPSTSTLVCNLDNNNSPLIDNTQDSGVLACLYADGQLCEYEAADGSFSEGSSACPSLLESGSASGPTPAGDISKGGSAAALLSDNSSSNRPASDTKTISMPILIALLAMNGALVLAVLAIGCFWVFGRRSGPTRLGLNAGSGLGYKTVPFTHGSDDSHYYDAQRRNSSQC</sequence>
<protein>
    <submittedName>
        <fullName evidence="3">Uncharacterized protein</fullName>
    </submittedName>
</protein>
<dbReference type="Proteomes" id="UP001215280">
    <property type="component" value="Unassembled WGS sequence"/>
</dbReference>
<gene>
    <name evidence="3" type="ORF">DFH07DRAFT_957317</name>
</gene>
<proteinExistence type="predicted"/>
<dbReference type="EMBL" id="JARJLG010000046">
    <property type="protein sequence ID" value="KAJ7761253.1"/>
    <property type="molecule type" value="Genomic_DNA"/>
</dbReference>
<feature type="chain" id="PRO_5041991603" evidence="2">
    <location>
        <begin position="18"/>
        <end position="251"/>
    </location>
</feature>
<dbReference type="AlphaFoldDB" id="A0AAD7JCZ8"/>
<keyword evidence="4" id="KW-1185">Reference proteome</keyword>